<proteinExistence type="predicted"/>
<dbReference type="GO" id="GO:0004252">
    <property type="term" value="F:serine-type endopeptidase activity"/>
    <property type="evidence" value="ECO:0007669"/>
    <property type="project" value="InterPro"/>
</dbReference>
<organism evidence="7 8">
    <name type="scientific">Caerostris extrusa</name>
    <name type="common">Bark spider</name>
    <name type="synonym">Caerostris bankana</name>
    <dbReference type="NCBI Taxonomy" id="172846"/>
    <lineage>
        <taxon>Eukaryota</taxon>
        <taxon>Metazoa</taxon>
        <taxon>Ecdysozoa</taxon>
        <taxon>Arthropoda</taxon>
        <taxon>Chelicerata</taxon>
        <taxon>Arachnida</taxon>
        <taxon>Araneae</taxon>
        <taxon>Araneomorphae</taxon>
        <taxon>Entelegynae</taxon>
        <taxon>Araneoidea</taxon>
        <taxon>Araneidae</taxon>
        <taxon>Caerostris</taxon>
    </lineage>
</organism>
<feature type="domain" description="Peptidase S1" evidence="6">
    <location>
        <begin position="435"/>
        <end position="676"/>
    </location>
</feature>
<evidence type="ECO:0000256" key="3">
    <source>
        <dbReference type="ARBA" id="ARBA00022825"/>
    </source>
</evidence>
<keyword evidence="4" id="KW-1015">Disulfide bond</keyword>
<dbReference type="InterPro" id="IPR001254">
    <property type="entry name" value="Trypsin_dom"/>
</dbReference>
<dbReference type="PRINTS" id="PR00722">
    <property type="entry name" value="CHYMOTRYPSIN"/>
</dbReference>
<dbReference type="Pfam" id="PF00089">
    <property type="entry name" value="Trypsin"/>
    <property type="match status" value="1"/>
</dbReference>
<evidence type="ECO:0000256" key="4">
    <source>
        <dbReference type="ARBA" id="ARBA00023157"/>
    </source>
</evidence>
<dbReference type="AlphaFoldDB" id="A0AAV4TLE3"/>
<feature type="region of interest" description="Disordered" evidence="5">
    <location>
        <begin position="47"/>
        <end position="83"/>
    </location>
</feature>
<feature type="compositionally biased region" description="Basic and acidic residues" evidence="5">
    <location>
        <begin position="47"/>
        <end position="59"/>
    </location>
</feature>
<dbReference type="FunFam" id="2.40.10.10:FF:000006">
    <property type="entry name" value="Serine proteinase stubble"/>
    <property type="match status" value="1"/>
</dbReference>
<dbReference type="SMART" id="SM00020">
    <property type="entry name" value="Tryp_SPc"/>
    <property type="match status" value="1"/>
</dbReference>
<protein>
    <submittedName>
        <fullName evidence="7">Serine proteinase stubble</fullName>
    </submittedName>
</protein>
<dbReference type="Proteomes" id="UP001054945">
    <property type="component" value="Unassembled WGS sequence"/>
</dbReference>
<dbReference type="EMBL" id="BPLR01011394">
    <property type="protein sequence ID" value="GIY46271.1"/>
    <property type="molecule type" value="Genomic_DNA"/>
</dbReference>
<keyword evidence="2" id="KW-0378">Hydrolase</keyword>
<sequence length="677" mass="77051">MTGETGVCTFNWSCINVAHGIHIGPCVDRFFVGTCCKVPQDNELNKSDSNGARKYDFNSEKTFNSNGENKPGYGTGQGTRKADQILNPADYDDTQYRSTSIPYNHQSSNSQNTTDLKHVLHLVHENDTLASSPSQKLLPSVSTNAFFADSQTSIHRNSNATTDAFNKTEATSLLHFTKSPNFVKTETPYNWTGETSEDVRKPVATHSTQGLRKPIILETSHDNRKPVAIHSTHDLRKPIFLETKPVTTEDTHDLRRPVDFEKSHNLRFPVTQEEDHKLLTPVDLEEGHDLRWPVLDEEDHDLRTPDNFFEDDYYARWAVSEKNNNNNHRLPELNDDLFDELTDIDILYKWIKKIQMGKLQAKATEATETEEFLNQKNTKDSMANFTMFVRPTSSRPSYYKPSSLPPEHEPIGTKNILNDSYEVCGRPTEVLTARIVGGIVSHYLRWPWMISLRRLEDDSYVHKCGATLLNQYWATTAAHCVDGKHPSDVLLRLGEYDFRRSDDLHPHVERKIYVLIIHPEFDPITYENDLALLRFQEPVEFQENIIPICLPHNLGDITGELAVVTGWGRLREAGELPTFLHEVRLPIISNEDCEQMYYQSGYKEQIRDVFICAGISHGGLDACEGDSGGPMVIKGEHDEWILAGLISWGMGCAAPNQPGVYTRISRFTDWIERIIAY</sequence>
<keyword evidence="8" id="KW-1185">Reference proteome</keyword>
<comment type="caution">
    <text evidence="7">The sequence shown here is derived from an EMBL/GenBank/DDBJ whole genome shotgun (WGS) entry which is preliminary data.</text>
</comment>
<gene>
    <name evidence="7" type="primary">Sb</name>
    <name evidence="7" type="ORF">CEXT_375942</name>
</gene>
<accession>A0AAV4TLE3</accession>
<dbReference type="PANTHER" id="PTHR24252:SF18">
    <property type="entry name" value="OVOCHYMASE 1"/>
    <property type="match status" value="1"/>
</dbReference>
<keyword evidence="1" id="KW-0645">Protease</keyword>
<dbReference type="GO" id="GO:0006508">
    <property type="term" value="P:proteolysis"/>
    <property type="evidence" value="ECO:0007669"/>
    <property type="project" value="UniProtKB-KW"/>
</dbReference>
<evidence type="ECO:0000256" key="5">
    <source>
        <dbReference type="SAM" id="MobiDB-lite"/>
    </source>
</evidence>
<dbReference type="SUPFAM" id="SSF50494">
    <property type="entry name" value="Trypsin-like serine proteases"/>
    <property type="match status" value="1"/>
</dbReference>
<evidence type="ECO:0000313" key="7">
    <source>
        <dbReference type="EMBL" id="GIY46271.1"/>
    </source>
</evidence>
<dbReference type="CDD" id="cd00190">
    <property type="entry name" value="Tryp_SPc"/>
    <property type="match status" value="1"/>
</dbReference>
<dbReference type="InterPro" id="IPR033116">
    <property type="entry name" value="TRYPSIN_SER"/>
</dbReference>
<dbReference type="PROSITE" id="PS00135">
    <property type="entry name" value="TRYPSIN_SER"/>
    <property type="match status" value="1"/>
</dbReference>
<dbReference type="InterPro" id="IPR009003">
    <property type="entry name" value="Peptidase_S1_PA"/>
</dbReference>
<evidence type="ECO:0000256" key="2">
    <source>
        <dbReference type="ARBA" id="ARBA00022801"/>
    </source>
</evidence>
<reference evidence="7 8" key="1">
    <citation type="submission" date="2021-06" db="EMBL/GenBank/DDBJ databases">
        <title>Caerostris extrusa draft genome.</title>
        <authorList>
            <person name="Kono N."/>
            <person name="Arakawa K."/>
        </authorList>
    </citation>
    <scope>NUCLEOTIDE SEQUENCE [LARGE SCALE GENOMIC DNA]</scope>
</reference>
<evidence type="ECO:0000256" key="1">
    <source>
        <dbReference type="ARBA" id="ARBA00022670"/>
    </source>
</evidence>
<dbReference type="InterPro" id="IPR043504">
    <property type="entry name" value="Peptidase_S1_PA_chymotrypsin"/>
</dbReference>
<dbReference type="PROSITE" id="PS50240">
    <property type="entry name" value="TRYPSIN_DOM"/>
    <property type="match status" value="1"/>
</dbReference>
<name>A0AAV4TLE3_CAEEX</name>
<keyword evidence="3" id="KW-0720">Serine protease</keyword>
<dbReference type="PANTHER" id="PTHR24252">
    <property type="entry name" value="ACROSIN-RELATED"/>
    <property type="match status" value="1"/>
</dbReference>
<feature type="region of interest" description="Disordered" evidence="5">
    <location>
        <begin position="187"/>
        <end position="207"/>
    </location>
</feature>
<dbReference type="InterPro" id="IPR001314">
    <property type="entry name" value="Peptidase_S1A"/>
</dbReference>
<dbReference type="Gene3D" id="2.40.10.10">
    <property type="entry name" value="Trypsin-like serine proteases"/>
    <property type="match status" value="1"/>
</dbReference>
<evidence type="ECO:0000259" key="6">
    <source>
        <dbReference type="PROSITE" id="PS50240"/>
    </source>
</evidence>
<evidence type="ECO:0000313" key="8">
    <source>
        <dbReference type="Proteomes" id="UP001054945"/>
    </source>
</evidence>